<dbReference type="OrthoDB" id="1721574at2759"/>
<dbReference type="SUPFAM" id="SSF54160">
    <property type="entry name" value="Chromo domain-like"/>
    <property type="match status" value="1"/>
</dbReference>
<evidence type="ECO:0000259" key="1">
    <source>
        <dbReference type="PROSITE" id="PS50013"/>
    </source>
</evidence>
<accession>A0A1Q3CIV9</accession>
<dbReference type="InterPro" id="IPR000953">
    <property type="entry name" value="Chromo/chromo_shadow_dom"/>
</dbReference>
<evidence type="ECO:0000313" key="3">
    <source>
        <dbReference type="Proteomes" id="UP000187406"/>
    </source>
</evidence>
<organism evidence="2 3">
    <name type="scientific">Cephalotus follicularis</name>
    <name type="common">Albany pitcher plant</name>
    <dbReference type="NCBI Taxonomy" id="3775"/>
    <lineage>
        <taxon>Eukaryota</taxon>
        <taxon>Viridiplantae</taxon>
        <taxon>Streptophyta</taxon>
        <taxon>Embryophyta</taxon>
        <taxon>Tracheophyta</taxon>
        <taxon>Spermatophyta</taxon>
        <taxon>Magnoliopsida</taxon>
        <taxon>eudicotyledons</taxon>
        <taxon>Gunneridae</taxon>
        <taxon>Pentapetalae</taxon>
        <taxon>rosids</taxon>
        <taxon>fabids</taxon>
        <taxon>Oxalidales</taxon>
        <taxon>Cephalotaceae</taxon>
        <taxon>Cephalotus</taxon>
    </lineage>
</organism>
<dbReference type="Proteomes" id="UP000187406">
    <property type="component" value="Unassembled WGS sequence"/>
</dbReference>
<reference evidence="3" key="1">
    <citation type="submission" date="2016-04" db="EMBL/GenBank/DDBJ databases">
        <title>Cephalotus genome sequencing.</title>
        <authorList>
            <person name="Fukushima K."/>
            <person name="Hasebe M."/>
            <person name="Fang X."/>
        </authorList>
    </citation>
    <scope>NUCLEOTIDE SEQUENCE [LARGE SCALE GENOMIC DNA]</scope>
    <source>
        <strain evidence="3">cv. St1</strain>
    </source>
</reference>
<proteinExistence type="predicted"/>
<dbReference type="Gene3D" id="2.40.50.40">
    <property type="match status" value="1"/>
</dbReference>
<protein>
    <submittedName>
        <fullName evidence="2">Chromo domain-containing protein</fullName>
    </submittedName>
</protein>
<dbReference type="PROSITE" id="PS50013">
    <property type="entry name" value="CHROMO_2"/>
    <property type="match status" value="1"/>
</dbReference>
<dbReference type="Pfam" id="PF24626">
    <property type="entry name" value="SH3_Tf2-1"/>
    <property type="match status" value="1"/>
</dbReference>
<evidence type="ECO:0000313" key="2">
    <source>
        <dbReference type="EMBL" id="GAV80013.1"/>
    </source>
</evidence>
<dbReference type="InterPro" id="IPR056924">
    <property type="entry name" value="SH3_Tf2-1"/>
</dbReference>
<dbReference type="InterPro" id="IPR016197">
    <property type="entry name" value="Chromo-like_dom_sf"/>
</dbReference>
<keyword evidence="3" id="KW-1185">Reference proteome</keyword>
<name>A0A1Q3CIV9_CEPFO</name>
<feature type="domain" description="Chromo" evidence="1">
    <location>
        <begin position="82"/>
        <end position="134"/>
    </location>
</feature>
<gene>
    <name evidence="2" type="ORF">CFOL_v3_23475</name>
</gene>
<dbReference type="AlphaFoldDB" id="A0A1Q3CIV9"/>
<dbReference type="InParanoid" id="A0A1Q3CIV9"/>
<sequence>MVHLRKESYPKGIYHKLKSRKIGPCKIPKISSNAYEVELPDDLQISPIFNVAYLFDFHGFTDNDQGEEARGWAEQLPKKPKEAIEVIDMKKAHSRRGHSYRRFLVKWLGKTSIESTWISKKKLKRVDPAIYEEYVQVFSSELSLSTPRELMQQQWKKITVHAHYSSQIFKGFYVF</sequence>
<comment type="caution">
    <text evidence="2">The sequence shown here is derived from an EMBL/GenBank/DDBJ whole genome shotgun (WGS) entry which is preliminary data.</text>
</comment>
<dbReference type="EMBL" id="BDDD01002094">
    <property type="protein sequence ID" value="GAV80013.1"/>
    <property type="molecule type" value="Genomic_DNA"/>
</dbReference>